<comment type="similarity">
    <text evidence="2">Belongs to the actin-binding proteins ADF family. Twinfilin subfamily.</text>
</comment>
<evidence type="ECO:0000313" key="10">
    <source>
        <dbReference type="Proteomes" id="UP001302321"/>
    </source>
</evidence>
<keyword evidence="3" id="KW-0963">Cytoplasm</keyword>
<evidence type="ECO:0000256" key="6">
    <source>
        <dbReference type="ARBA" id="ARBA00023212"/>
    </source>
</evidence>
<dbReference type="InterPro" id="IPR028458">
    <property type="entry name" value="Twinfilin"/>
</dbReference>
<dbReference type="GO" id="GO:0005840">
    <property type="term" value="C:ribosome"/>
    <property type="evidence" value="ECO:0007669"/>
    <property type="project" value="InterPro"/>
</dbReference>
<dbReference type="GO" id="GO:0051015">
    <property type="term" value="F:actin filament binding"/>
    <property type="evidence" value="ECO:0007669"/>
    <property type="project" value="TreeGrafter"/>
</dbReference>
<dbReference type="InterPro" id="IPR018130">
    <property type="entry name" value="Ribosomal_uS2_CS"/>
</dbReference>
<dbReference type="InterPro" id="IPR002108">
    <property type="entry name" value="ADF-H"/>
</dbReference>
<dbReference type="GO" id="GO:0005737">
    <property type="term" value="C:cytoplasm"/>
    <property type="evidence" value="ECO:0007669"/>
    <property type="project" value="TreeGrafter"/>
</dbReference>
<dbReference type="FunFam" id="3.40.20.10:FF:000042">
    <property type="entry name" value="Actin depolymerizing protein"/>
    <property type="match status" value="1"/>
</dbReference>
<dbReference type="PANTHER" id="PTHR13759:SF1">
    <property type="entry name" value="TWINFILIN"/>
    <property type="match status" value="1"/>
</dbReference>
<gene>
    <name evidence="9" type="ORF">QBC36DRAFT_41171</name>
</gene>
<feature type="domain" description="ADF-H" evidence="8">
    <location>
        <begin position="3"/>
        <end position="137"/>
    </location>
</feature>
<keyword evidence="6" id="KW-0206">Cytoskeleton</keyword>
<dbReference type="Pfam" id="PF00241">
    <property type="entry name" value="Cofilin_ADF"/>
    <property type="match status" value="2"/>
</dbReference>
<dbReference type="PROSITE" id="PS51263">
    <property type="entry name" value="ADF_H"/>
    <property type="match status" value="2"/>
</dbReference>
<dbReference type="PROSITE" id="PS00962">
    <property type="entry name" value="RIBOSOMAL_S2_1"/>
    <property type="match status" value="1"/>
</dbReference>
<keyword evidence="5" id="KW-0009">Actin-binding</keyword>
<evidence type="ECO:0000256" key="1">
    <source>
        <dbReference type="ARBA" id="ARBA00004245"/>
    </source>
</evidence>
<evidence type="ECO:0000313" key="9">
    <source>
        <dbReference type="EMBL" id="KAK4180195.1"/>
    </source>
</evidence>
<evidence type="ECO:0000256" key="3">
    <source>
        <dbReference type="ARBA" id="ARBA00022490"/>
    </source>
</evidence>
<comment type="subcellular location">
    <subcellularLocation>
        <location evidence="1">Cytoplasm</location>
        <location evidence="1">Cytoskeleton</location>
    </subcellularLocation>
</comment>
<evidence type="ECO:0000256" key="2">
    <source>
        <dbReference type="ARBA" id="ARBA00009557"/>
    </source>
</evidence>
<evidence type="ECO:0000259" key="8">
    <source>
        <dbReference type="PROSITE" id="PS51263"/>
    </source>
</evidence>
<comment type="subunit">
    <text evidence="7">Interacts with G-actin; ADP-actin form.</text>
</comment>
<dbReference type="AlphaFoldDB" id="A0AAN6WE57"/>
<sequence length="334" mass="36769">MQSGISASQELVSQFSDFLASESHFGLLVTISAEKLQPLQLLTSSPSASFADNVNSLLKPHIKSNEALYVILRRYPSSPALVGVTYVPDTAPVRQKMLFASTERSLVRELGTEHFRETFFATSPEELTPAGFDKHDAHSAVEAPLTEEERSLGAVRKAEQEAGQGTGTREIHLSQNMATPIAENALDALKELGSGTGRSLVMLKINPQTESVELVPENSNPSSIGELLQVISSTEPRFTFYRFNHTHNGEESSPLLFFYTCPASPGTKAIKFRMMYPLMKRAVLAAAEKEADLKPVKRFEVEEVDELGEATVLEELHPKVEVKKAFGRPKRPGR</sequence>
<keyword evidence="10" id="KW-1185">Reference proteome</keyword>
<dbReference type="InterPro" id="IPR029006">
    <property type="entry name" value="ADF-H/Gelsolin-like_dom_sf"/>
</dbReference>
<name>A0AAN6WE57_9PEZI</name>
<dbReference type="CDD" id="cd11285">
    <property type="entry name" value="ADF_Twf-N_like"/>
    <property type="match status" value="1"/>
</dbReference>
<protein>
    <recommendedName>
        <fullName evidence="8">ADF-H domain-containing protein</fullName>
    </recommendedName>
</protein>
<accession>A0AAN6WE57</accession>
<dbReference type="PANTHER" id="PTHR13759">
    <property type="entry name" value="TWINFILIN"/>
    <property type="match status" value="1"/>
</dbReference>
<proteinExistence type="inferred from homology"/>
<dbReference type="SUPFAM" id="SSF55753">
    <property type="entry name" value="Actin depolymerizing proteins"/>
    <property type="match status" value="2"/>
</dbReference>
<organism evidence="9 10">
    <name type="scientific">Triangularia setosa</name>
    <dbReference type="NCBI Taxonomy" id="2587417"/>
    <lineage>
        <taxon>Eukaryota</taxon>
        <taxon>Fungi</taxon>
        <taxon>Dikarya</taxon>
        <taxon>Ascomycota</taxon>
        <taxon>Pezizomycotina</taxon>
        <taxon>Sordariomycetes</taxon>
        <taxon>Sordariomycetidae</taxon>
        <taxon>Sordariales</taxon>
        <taxon>Podosporaceae</taxon>
        <taxon>Triangularia</taxon>
    </lineage>
</organism>
<dbReference type="GO" id="GO:0005884">
    <property type="term" value="C:actin filament"/>
    <property type="evidence" value="ECO:0007669"/>
    <property type="project" value="TreeGrafter"/>
</dbReference>
<dbReference type="Gene3D" id="3.40.20.10">
    <property type="entry name" value="Severin"/>
    <property type="match status" value="2"/>
</dbReference>
<reference evidence="9" key="2">
    <citation type="submission" date="2023-05" db="EMBL/GenBank/DDBJ databases">
        <authorList>
            <consortium name="Lawrence Berkeley National Laboratory"/>
            <person name="Steindorff A."/>
            <person name="Hensen N."/>
            <person name="Bonometti L."/>
            <person name="Westerberg I."/>
            <person name="Brannstrom I.O."/>
            <person name="Guillou S."/>
            <person name="Cros-Aarteil S."/>
            <person name="Calhoun S."/>
            <person name="Haridas S."/>
            <person name="Kuo A."/>
            <person name="Mondo S."/>
            <person name="Pangilinan J."/>
            <person name="Riley R."/>
            <person name="Labutti K."/>
            <person name="Andreopoulos B."/>
            <person name="Lipzen A."/>
            <person name="Chen C."/>
            <person name="Yanf M."/>
            <person name="Daum C."/>
            <person name="Ng V."/>
            <person name="Clum A."/>
            <person name="Ohm R."/>
            <person name="Martin F."/>
            <person name="Silar P."/>
            <person name="Natvig D."/>
            <person name="Lalanne C."/>
            <person name="Gautier V."/>
            <person name="Ament-Velasquez S.L."/>
            <person name="Kruys A."/>
            <person name="Hutchinson M.I."/>
            <person name="Powell A.J."/>
            <person name="Barry K."/>
            <person name="Miller A.N."/>
            <person name="Grigoriev I.V."/>
            <person name="Debuchy R."/>
            <person name="Gladieux P."/>
            <person name="Thoren M.H."/>
            <person name="Johannesson H."/>
        </authorList>
    </citation>
    <scope>NUCLEOTIDE SEQUENCE</scope>
    <source>
        <strain evidence="9">CBS 892.96</strain>
    </source>
</reference>
<evidence type="ECO:0000256" key="4">
    <source>
        <dbReference type="ARBA" id="ARBA00022737"/>
    </source>
</evidence>
<feature type="domain" description="ADF-H" evidence="8">
    <location>
        <begin position="174"/>
        <end position="317"/>
    </location>
</feature>
<keyword evidence="4" id="KW-0677">Repeat</keyword>
<dbReference type="GO" id="GO:0051016">
    <property type="term" value="P:barbed-end actin filament capping"/>
    <property type="evidence" value="ECO:0007669"/>
    <property type="project" value="TreeGrafter"/>
</dbReference>
<dbReference type="GO" id="GO:0006412">
    <property type="term" value="P:translation"/>
    <property type="evidence" value="ECO:0007669"/>
    <property type="project" value="InterPro"/>
</dbReference>
<dbReference type="GO" id="GO:0003735">
    <property type="term" value="F:structural constituent of ribosome"/>
    <property type="evidence" value="ECO:0007669"/>
    <property type="project" value="InterPro"/>
</dbReference>
<dbReference type="Proteomes" id="UP001302321">
    <property type="component" value="Unassembled WGS sequence"/>
</dbReference>
<dbReference type="EMBL" id="MU866102">
    <property type="protein sequence ID" value="KAK4180195.1"/>
    <property type="molecule type" value="Genomic_DNA"/>
</dbReference>
<evidence type="ECO:0000256" key="7">
    <source>
        <dbReference type="ARBA" id="ARBA00038532"/>
    </source>
</evidence>
<dbReference type="GO" id="GO:0030042">
    <property type="term" value="P:actin filament depolymerization"/>
    <property type="evidence" value="ECO:0007669"/>
    <property type="project" value="TreeGrafter"/>
</dbReference>
<evidence type="ECO:0000256" key="5">
    <source>
        <dbReference type="ARBA" id="ARBA00023203"/>
    </source>
</evidence>
<comment type="caution">
    <text evidence="9">The sequence shown here is derived from an EMBL/GenBank/DDBJ whole genome shotgun (WGS) entry which is preliminary data.</text>
</comment>
<dbReference type="SMART" id="SM00102">
    <property type="entry name" value="ADF"/>
    <property type="match status" value="2"/>
</dbReference>
<dbReference type="GO" id="GO:0003785">
    <property type="term" value="F:actin monomer binding"/>
    <property type="evidence" value="ECO:0007669"/>
    <property type="project" value="TreeGrafter"/>
</dbReference>
<reference evidence="9" key="1">
    <citation type="journal article" date="2023" name="Mol. Phylogenet. Evol.">
        <title>Genome-scale phylogeny and comparative genomics of the fungal order Sordariales.</title>
        <authorList>
            <person name="Hensen N."/>
            <person name="Bonometti L."/>
            <person name="Westerberg I."/>
            <person name="Brannstrom I.O."/>
            <person name="Guillou S."/>
            <person name="Cros-Aarteil S."/>
            <person name="Calhoun S."/>
            <person name="Haridas S."/>
            <person name="Kuo A."/>
            <person name="Mondo S."/>
            <person name="Pangilinan J."/>
            <person name="Riley R."/>
            <person name="LaButti K."/>
            <person name="Andreopoulos B."/>
            <person name="Lipzen A."/>
            <person name="Chen C."/>
            <person name="Yan M."/>
            <person name="Daum C."/>
            <person name="Ng V."/>
            <person name="Clum A."/>
            <person name="Steindorff A."/>
            <person name="Ohm R.A."/>
            <person name="Martin F."/>
            <person name="Silar P."/>
            <person name="Natvig D.O."/>
            <person name="Lalanne C."/>
            <person name="Gautier V."/>
            <person name="Ament-Velasquez S.L."/>
            <person name="Kruys A."/>
            <person name="Hutchinson M.I."/>
            <person name="Powell A.J."/>
            <person name="Barry K."/>
            <person name="Miller A.N."/>
            <person name="Grigoriev I.V."/>
            <person name="Debuchy R."/>
            <person name="Gladieux P."/>
            <person name="Hiltunen Thoren M."/>
            <person name="Johannesson H."/>
        </authorList>
    </citation>
    <scope>NUCLEOTIDE SEQUENCE</scope>
    <source>
        <strain evidence="9">CBS 892.96</strain>
    </source>
</reference>